<evidence type="ECO:0000313" key="7">
    <source>
        <dbReference type="EMBL" id="KAK9222997.1"/>
    </source>
</evidence>
<feature type="domain" description="MADS-box" evidence="6">
    <location>
        <begin position="1"/>
        <end position="39"/>
    </location>
</feature>
<evidence type="ECO:0000256" key="1">
    <source>
        <dbReference type="ARBA" id="ARBA00004123"/>
    </source>
</evidence>
<dbReference type="EMBL" id="JBCGBO010000002">
    <property type="protein sequence ID" value="KAK9222997.1"/>
    <property type="molecule type" value="Genomic_DNA"/>
</dbReference>
<comment type="caution">
    <text evidence="7">The sequence shown here is derived from an EMBL/GenBank/DDBJ whole genome shotgun (WGS) entry which is preliminary data.</text>
</comment>
<protein>
    <recommendedName>
        <fullName evidence="6">MADS-box domain-containing protein</fullName>
    </recommendedName>
</protein>
<keyword evidence="5" id="KW-0539">Nucleus</keyword>
<dbReference type="Pfam" id="PF00319">
    <property type="entry name" value="SRF-TF"/>
    <property type="match status" value="1"/>
</dbReference>
<evidence type="ECO:0000256" key="5">
    <source>
        <dbReference type="ARBA" id="ARBA00023242"/>
    </source>
</evidence>
<gene>
    <name evidence="7" type="ORF">WN944_011439</name>
</gene>
<reference evidence="7 8" key="1">
    <citation type="submission" date="2024-05" db="EMBL/GenBank/DDBJ databases">
        <title>Haplotype-resolved chromosome-level genome assembly of Huyou (Citrus changshanensis).</title>
        <authorList>
            <person name="Miao C."/>
            <person name="Chen W."/>
            <person name="Wu Y."/>
            <person name="Wang L."/>
            <person name="Zhao S."/>
            <person name="Grierson D."/>
            <person name="Xu C."/>
            <person name="Chen K."/>
        </authorList>
    </citation>
    <scope>NUCLEOTIDE SEQUENCE [LARGE SCALE GENOMIC DNA]</scope>
    <source>
        <strain evidence="7">01-14</strain>
        <tissue evidence="7">Leaf</tissue>
    </source>
</reference>
<dbReference type="GO" id="GO:0046983">
    <property type="term" value="F:protein dimerization activity"/>
    <property type="evidence" value="ECO:0007669"/>
    <property type="project" value="InterPro"/>
</dbReference>
<proteinExistence type="predicted"/>
<keyword evidence="4" id="KW-0804">Transcription</keyword>
<comment type="subcellular location">
    <subcellularLocation>
        <location evidence="1">Nucleus</location>
    </subcellularLocation>
</comment>
<evidence type="ECO:0000256" key="4">
    <source>
        <dbReference type="ARBA" id="ARBA00023163"/>
    </source>
</evidence>
<dbReference type="AlphaFoldDB" id="A0AAP0MZU6"/>
<keyword evidence="8" id="KW-1185">Reference proteome</keyword>
<name>A0AAP0MZU6_9ROSI</name>
<evidence type="ECO:0000256" key="3">
    <source>
        <dbReference type="ARBA" id="ARBA00023125"/>
    </source>
</evidence>
<dbReference type="SUPFAM" id="SSF55455">
    <property type="entry name" value="SRF-like"/>
    <property type="match status" value="1"/>
</dbReference>
<evidence type="ECO:0000259" key="6">
    <source>
        <dbReference type="PROSITE" id="PS50066"/>
    </source>
</evidence>
<accession>A0AAP0MZU6</accession>
<dbReference type="PROSITE" id="PS50066">
    <property type="entry name" value="MADS_BOX_2"/>
    <property type="match status" value="1"/>
</dbReference>
<dbReference type="InterPro" id="IPR036879">
    <property type="entry name" value="TF_MADSbox_sf"/>
</dbReference>
<sequence>MDKDYEKKKKKKKNPKRFECLKRKAKELSILCDVEVLFLCKEDDSSSNSFDSWPEDRNSCLSLIDKYKNCSVPGKSCNKKSTALGKRKQRSENAEFEMGGFVDGIDFDVFYGEFCESVEATQTDLCENGGFEVGFVDGFDLDDFNGNFFESVQETQNVRCNNVHQNAEFDLGFVEGLAFDELIQEGEETQIVLCENVKDFDRLELSFVEGLSFDDENCVGFCELIQESEKSEIVLSENAHDFDATLNVLGHQQLLEVLTRLDSLLDRAQPQNH</sequence>
<keyword evidence="2" id="KW-0805">Transcription regulation</keyword>
<dbReference type="Gene3D" id="3.40.1810.10">
    <property type="entry name" value="Transcription factor, MADS-box"/>
    <property type="match status" value="1"/>
</dbReference>
<keyword evidence="3" id="KW-0238">DNA-binding</keyword>
<dbReference type="InterPro" id="IPR002100">
    <property type="entry name" value="TF_MADSbox"/>
</dbReference>
<dbReference type="GO" id="GO:0005634">
    <property type="term" value="C:nucleus"/>
    <property type="evidence" value="ECO:0007669"/>
    <property type="project" value="UniProtKB-SubCell"/>
</dbReference>
<organism evidence="7 8">
    <name type="scientific">Citrus x changshan-huyou</name>
    <dbReference type="NCBI Taxonomy" id="2935761"/>
    <lineage>
        <taxon>Eukaryota</taxon>
        <taxon>Viridiplantae</taxon>
        <taxon>Streptophyta</taxon>
        <taxon>Embryophyta</taxon>
        <taxon>Tracheophyta</taxon>
        <taxon>Spermatophyta</taxon>
        <taxon>Magnoliopsida</taxon>
        <taxon>eudicotyledons</taxon>
        <taxon>Gunneridae</taxon>
        <taxon>Pentapetalae</taxon>
        <taxon>rosids</taxon>
        <taxon>malvids</taxon>
        <taxon>Sapindales</taxon>
        <taxon>Rutaceae</taxon>
        <taxon>Aurantioideae</taxon>
        <taxon>Citrus</taxon>
    </lineage>
</organism>
<dbReference type="Proteomes" id="UP001428341">
    <property type="component" value="Unassembled WGS sequence"/>
</dbReference>
<evidence type="ECO:0000313" key="8">
    <source>
        <dbReference type="Proteomes" id="UP001428341"/>
    </source>
</evidence>
<dbReference type="GO" id="GO:0003677">
    <property type="term" value="F:DNA binding"/>
    <property type="evidence" value="ECO:0007669"/>
    <property type="project" value="UniProtKB-KW"/>
</dbReference>
<evidence type="ECO:0000256" key="2">
    <source>
        <dbReference type="ARBA" id="ARBA00023015"/>
    </source>
</evidence>